<feature type="domain" description="ABC transporter" evidence="10">
    <location>
        <begin position="329"/>
        <end position="564"/>
    </location>
</feature>
<protein>
    <submittedName>
        <fullName evidence="12">Multidrug ABC transporter ATP-binding protein</fullName>
    </submittedName>
</protein>
<keyword evidence="5" id="KW-0547">Nucleotide-binding</keyword>
<dbReference type="GO" id="GO:0005524">
    <property type="term" value="F:ATP binding"/>
    <property type="evidence" value="ECO:0007669"/>
    <property type="project" value="UniProtKB-KW"/>
</dbReference>
<dbReference type="InterPro" id="IPR036640">
    <property type="entry name" value="ABC1_TM_sf"/>
</dbReference>
<dbReference type="CDD" id="cd18548">
    <property type="entry name" value="ABC_6TM_Tm287_like"/>
    <property type="match status" value="1"/>
</dbReference>
<dbReference type="InterPro" id="IPR039421">
    <property type="entry name" value="Type_1_exporter"/>
</dbReference>
<feature type="transmembrane region" description="Helical" evidence="9">
    <location>
        <begin position="54"/>
        <end position="75"/>
    </location>
</feature>
<dbReference type="OrthoDB" id="9770415at2"/>
<keyword evidence="7 9" id="KW-1133">Transmembrane helix</keyword>
<dbReference type="SMART" id="SM00382">
    <property type="entry name" value="AAA"/>
    <property type="match status" value="1"/>
</dbReference>
<keyword evidence="8 9" id="KW-0472">Membrane</keyword>
<sequence length="572" mass="63233">MGIILTHIKNYKKEVIISLIAVVLMVCASLWQPKLLQQVLEAIIKEDNKKMGQIGIYLIGLALMGLIAGVINTIFAAKVAQGISADIREAAFRKIQTFSFGNIEQFSSGNLVVRLTNDINQIQNVVMITLQSLFRIPILFIGSFILAMYTLPQLWWIIVVLVLVILLITMLSFTRMGKHFMIIQKLIDRTNNIAKENLLGIRVVKSFVQEKNELTRFEKVSTKLTEHNITVGVLFSVMIPAFMLAANLAVVGAIFFVGNLVKDDPAVIGSVASFINYLVQIMMAIIIGGMLMMMTSRAAVSIKRLNEIMTTEPDIMYPDVPTEKLAGSVSFEHVSFRYPGDEENTLTDLSFEIEPGEMIGIVGATGAGKSTLAQLIPRLFDPTEGVVKVGGKDIKRVNEKSLREAVSFVLQKAILFSGTIAQNLRHGKRNATDHEMERATKIAQAQEFISKLPLGYEAPVAERSNNFSGGQKQRLSISRGVIGHPSVLILDDSTSALDARSERLVREALNDQLSGTTTIIIAQKISSIIKANRILVLDKGKLVGCGSHEELLRENEIYQEIYETQKGTEEEV</sequence>
<evidence type="ECO:0000256" key="7">
    <source>
        <dbReference type="ARBA" id="ARBA00022989"/>
    </source>
</evidence>
<accession>A0A430AFY4</accession>
<dbReference type="SUPFAM" id="SSF52540">
    <property type="entry name" value="P-loop containing nucleoside triphosphate hydrolases"/>
    <property type="match status" value="1"/>
</dbReference>
<keyword evidence="4 9" id="KW-0812">Transmembrane</keyword>
<dbReference type="InterPro" id="IPR017871">
    <property type="entry name" value="ABC_transporter-like_CS"/>
</dbReference>
<keyword evidence="6 12" id="KW-0067">ATP-binding</keyword>
<keyword evidence="2" id="KW-0813">Transport</keyword>
<dbReference type="GO" id="GO:0015421">
    <property type="term" value="F:ABC-type oligopeptide transporter activity"/>
    <property type="evidence" value="ECO:0007669"/>
    <property type="project" value="TreeGrafter"/>
</dbReference>
<dbReference type="PANTHER" id="PTHR43394:SF1">
    <property type="entry name" value="ATP-BINDING CASSETTE SUB-FAMILY B MEMBER 10, MITOCHONDRIAL"/>
    <property type="match status" value="1"/>
</dbReference>
<dbReference type="AlphaFoldDB" id="A0A430AFY4"/>
<feature type="transmembrane region" description="Helical" evidence="9">
    <location>
        <begin position="277"/>
        <end position="300"/>
    </location>
</feature>
<evidence type="ECO:0000256" key="3">
    <source>
        <dbReference type="ARBA" id="ARBA00022475"/>
    </source>
</evidence>
<feature type="domain" description="ABC transmembrane type-1" evidence="11">
    <location>
        <begin position="16"/>
        <end position="297"/>
    </location>
</feature>
<comment type="subcellular location">
    <subcellularLocation>
        <location evidence="1">Cell membrane</location>
        <topology evidence="1">Multi-pass membrane protein</topology>
    </subcellularLocation>
</comment>
<evidence type="ECO:0000256" key="4">
    <source>
        <dbReference type="ARBA" id="ARBA00022692"/>
    </source>
</evidence>
<proteinExistence type="predicted"/>
<dbReference type="Pfam" id="PF00664">
    <property type="entry name" value="ABC_membrane"/>
    <property type="match status" value="1"/>
</dbReference>
<organism evidence="12 13">
    <name type="scientific">Vagococcus entomophilus</name>
    <dbReference type="NCBI Taxonomy" id="1160095"/>
    <lineage>
        <taxon>Bacteria</taxon>
        <taxon>Bacillati</taxon>
        <taxon>Bacillota</taxon>
        <taxon>Bacilli</taxon>
        <taxon>Lactobacillales</taxon>
        <taxon>Enterococcaceae</taxon>
        <taxon>Vagococcus</taxon>
    </lineage>
</organism>
<dbReference type="EMBL" id="NGJZ01000003">
    <property type="protein sequence ID" value="RSU06646.1"/>
    <property type="molecule type" value="Genomic_DNA"/>
</dbReference>
<keyword evidence="3" id="KW-1003">Cell membrane</keyword>
<dbReference type="PROSITE" id="PS50929">
    <property type="entry name" value="ABC_TM1F"/>
    <property type="match status" value="1"/>
</dbReference>
<dbReference type="PANTHER" id="PTHR43394">
    <property type="entry name" value="ATP-DEPENDENT PERMEASE MDL1, MITOCHONDRIAL"/>
    <property type="match status" value="1"/>
</dbReference>
<keyword evidence="13" id="KW-1185">Reference proteome</keyword>
<evidence type="ECO:0000259" key="11">
    <source>
        <dbReference type="PROSITE" id="PS50929"/>
    </source>
</evidence>
<dbReference type="PROSITE" id="PS50893">
    <property type="entry name" value="ABC_TRANSPORTER_2"/>
    <property type="match status" value="1"/>
</dbReference>
<dbReference type="Pfam" id="PF00005">
    <property type="entry name" value="ABC_tran"/>
    <property type="match status" value="1"/>
</dbReference>
<feature type="transmembrane region" description="Helical" evidence="9">
    <location>
        <begin position="125"/>
        <end position="148"/>
    </location>
</feature>
<dbReference type="Gene3D" id="1.20.1560.10">
    <property type="entry name" value="ABC transporter type 1, transmembrane domain"/>
    <property type="match status" value="1"/>
</dbReference>
<dbReference type="FunFam" id="3.40.50.300:FF:000221">
    <property type="entry name" value="Multidrug ABC transporter ATP-binding protein"/>
    <property type="match status" value="1"/>
</dbReference>
<dbReference type="Gene3D" id="3.40.50.300">
    <property type="entry name" value="P-loop containing nucleotide triphosphate hydrolases"/>
    <property type="match status" value="1"/>
</dbReference>
<dbReference type="InterPro" id="IPR003593">
    <property type="entry name" value="AAA+_ATPase"/>
</dbReference>
<evidence type="ECO:0000256" key="1">
    <source>
        <dbReference type="ARBA" id="ARBA00004651"/>
    </source>
</evidence>
<evidence type="ECO:0000259" key="10">
    <source>
        <dbReference type="PROSITE" id="PS50893"/>
    </source>
</evidence>
<dbReference type="GO" id="GO:0005886">
    <property type="term" value="C:plasma membrane"/>
    <property type="evidence" value="ECO:0007669"/>
    <property type="project" value="UniProtKB-SubCell"/>
</dbReference>
<dbReference type="Proteomes" id="UP000288669">
    <property type="component" value="Unassembled WGS sequence"/>
</dbReference>
<dbReference type="InterPro" id="IPR003439">
    <property type="entry name" value="ABC_transporter-like_ATP-bd"/>
</dbReference>
<dbReference type="GO" id="GO:0016887">
    <property type="term" value="F:ATP hydrolysis activity"/>
    <property type="evidence" value="ECO:0007669"/>
    <property type="project" value="InterPro"/>
</dbReference>
<evidence type="ECO:0000313" key="13">
    <source>
        <dbReference type="Proteomes" id="UP000288669"/>
    </source>
</evidence>
<feature type="transmembrane region" description="Helical" evidence="9">
    <location>
        <begin position="229"/>
        <end position="257"/>
    </location>
</feature>
<evidence type="ECO:0000256" key="6">
    <source>
        <dbReference type="ARBA" id="ARBA00022840"/>
    </source>
</evidence>
<comment type="caution">
    <text evidence="12">The sequence shown here is derived from an EMBL/GenBank/DDBJ whole genome shotgun (WGS) entry which is preliminary data.</text>
</comment>
<dbReference type="PROSITE" id="PS00211">
    <property type="entry name" value="ABC_TRANSPORTER_1"/>
    <property type="match status" value="1"/>
</dbReference>
<evidence type="ECO:0000256" key="2">
    <source>
        <dbReference type="ARBA" id="ARBA00022448"/>
    </source>
</evidence>
<gene>
    <name evidence="12" type="ORF">CBF30_09545</name>
</gene>
<dbReference type="InterPro" id="IPR027417">
    <property type="entry name" value="P-loop_NTPase"/>
</dbReference>
<name>A0A430AFY4_9ENTE</name>
<evidence type="ECO:0000256" key="5">
    <source>
        <dbReference type="ARBA" id="ARBA00022741"/>
    </source>
</evidence>
<dbReference type="SUPFAM" id="SSF90123">
    <property type="entry name" value="ABC transporter transmembrane region"/>
    <property type="match status" value="1"/>
</dbReference>
<dbReference type="InterPro" id="IPR011527">
    <property type="entry name" value="ABC1_TM_dom"/>
</dbReference>
<reference evidence="12 13" key="1">
    <citation type="submission" date="2017-05" db="EMBL/GenBank/DDBJ databases">
        <title>Vagococcus spp. assemblies.</title>
        <authorList>
            <person name="Gulvik C.A."/>
        </authorList>
    </citation>
    <scope>NUCLEOTIDE SEQUENCE [LARGE SCALE GENOMIC DNA]</scope>
    <source>
        <strain evidence="12 13">DSM 24756</strain>
    </source>
</reference>
<evidence type="ECO:0000256" key="9">
    <source>
        <dbReference type="SAM" id="Phobius"/>
    </source>
</evidence>
<evidence type="ECO:0000256" key="8">
    <source>
        <dbReference type="ARBA" id="ARBA00023136"/>
    </source>
</evidence>
<feature type="transmembrane region" description="Helical" evidence="9">
    <location>
        <begin position="154"/>
        <end position="173"/>
    </location>
</feature>
<evidence type="ECO:0000313" key="12">
    <source>
        <dbReference type="EMBL" id="RSU06646.1"/>
    </source>
</evidence>
<dbReference type="RefSeq" id="WP_126825849.1">
    <property type="nucleotide sequence ID" value="NZ_JBHLWU010000001.1"/>
</dbReference>
<feature type="transmembrane region" description="Helical" evidence="9">
    <location>
        <begin position="15"/>
        <end position="34"/>
    </location>
</feature>